<evidence type="ECO:0008006" key="4">
    <source>
        <dbReference type="Google" id="ProtNLM"/>
    </source>
</evidence>
<dbReference type="Gene3D" id="2.60.450.20">
    <property type="match status" value="1"/>
</dbReference>
<evidence type="ECO:0000256" key="1">
    <source>
        <dbReference type="SAM" id="Coils"/>
    </source>
</evidence>
<dbReference type="Proteomes" id="UP001470230">
    <property type="component" value="Unassembled WGS sequence"/>
</dbReference>
<organism evidence="2 3">
    <name type="scientific">Tritrichomonas musculus</name>
    <dbReference type="NCBI Taxonomy" id="1915356"/>
    <lineage>
        <taxon>Eukaryota</taxon>
        <taxon>Metamonada</taxon>
        <taxon>Parabasalia</taxon>
        <taxon>Tritrichomonadida</taxon>
        <taxon>Tritrichomonadidae</taxon>
        <taxon>Tritrichomonas</taxon>
    </lineage>
</organism>
<dbReference type="InterPro" id="IPR047002">
    <property type="entry name" value="Tcp10_C_sf"/>
</dbReference>
<proteinExistence type="predicted"/>
<gene>
    <name evidence="2" type="ORF">M9Y10_004428</name>
</gene>
<keyword evidence="3" id="KW-1185">Reference proteome</keyword>
<reference evidence="2 3" key="1">
    <citation type="submission" date="2024-04" db="EMBL/GenBank/DDBJ databases">
        <title>Tritrichomonas musculus Genome.</title>
        <authorList>
            <person name="Alves-Ferreira E."/>
            <person name="Grigg M."/>
            <person name="Lorenzi H."/>
            <person name="Galac M."/>
        </authorList>
    </citation>
    <scope>NUCLEOTIDE SEQUENCE [LARGE SCALE GENOMIC DNA]</scope>
    <source>
        <strain evidence="2 3">EAF2021</strain>
    </source>
</reference>
<dbReference type="EMBL" id="JAPFFF010000010">
    <property type="protein sequence ID" value="KAK8881668.1"/>
    <property type="molecule type" value="Genomic_DNA"/>
</dbReference>
<evidence type="ECO:0000313" key="2">
    <source>
        <dbReference type="EMBL" id="KAK8881668.1"/>
    </source>
</evidence>
<feature type="coiled-coil region" evidence="1">
    <location>
        <begin position="21"/>
        <end position="48"/>
    </location>
</feature>
<accession>A0ABR2JSR9</accession>
<protein>
    <recommendedName>
        <fullName evidence="4">Centromere protein J C-terminal domain-containing protein</fullName>
    </recommendedName>
</protein>
<comment type="caution">
    <text evidence="2">The sequence shown here is derived from an EMBL/GenBank/DDBJ whole genome shotgun (WGS) entry which is preliminary data.</text>
</comment>
<sequence length="246" mass="28975">MISTPRPQKSIIKTRNSDEKIEELFIKEEELAEELKILEDLISDLEKKANPPVIESFSTSSRSQSNQAFFIYSNGMKIDHKVRRIYQTISNLRLFIVILNQYHGKHSLAPITINKHQIILNYSPNCLISTRKLSNNLYRLDYKNGDVEYSYANGTTVIQSKSFTFTRYNNKDEQINFPDKCTAYFYFKTRTLEYTERSGTIIRIFSSGREEVHFFKGKKYIFNLNGEFYVLDQDGDERLHRKFKIV</sequence>
<evidence type="ECO:0000313" key="3">
    <source>
        <dbReference type="Proteomes" id="UP001470230"/>
    </source>
</evidence>
<keyword evidence="1" id="KW-0175">Coiled coil</keyword>
<name>A0ABR2JSR9_9EUKA</name>